<organism evidence="1 2">
    <name type="scientific">Candidatus Thiodiazotropha taylori</name>
    <dbReference type="NCBI Taxonomy" id="2792791"/>
    <lineage>
        <taxon>Bacteria</taxon>
        <taxon>Pseudomonadati</taxon>
        <taxon>Pseudomonadota</taxon>
        <taxon>Gammaproteobacteria</taxon>
        <taxon>Chromatiales</taxon>
        <taxon>Sedimenticolaceae</taxon>
        <taxon>Candidatus Thiodiazotropha</taxon>
    </lineage>
</organism>
<evidence type="ECO:0000313" key="1">
    <source>
        <dbReference type="EMBL" id="MCG7947049.1"/>
    </source>
</evidence>
<gene>
    <name evidence="1" type="ORF">JAZ07_11960</name>
</gene>
<sequence>MGINSITGSALQGIHKGLQGMRRVASDIASANQVQQSNPKDLSRSMVEMQQQANQVKAQVKTLKAADEVLGTLIDEKV</sequence>
<protein>
    <submittedName>
        <fullName evidence="1">Hydrolase</fullName>
    </submittedName>
</protein>
<comment type="caution">
    <text evidence="1">The sequence shown here is derived from an EMBL/GenBank/DDBJ whole genome shotgun (WGS) entry which is preliminary data.</text>
</comment>
<keyword evidence="1" id="KW-0378">Hydrolase</keyword>
<dbReference type="Proteomes" id="UP000886667">
    <property type="component" value="Unassembled WGS sequence"/>
</dbReference>
<dbReference type="EMBL" id="JAEPCM010000417">
    <property type="protein sequence ID" value="MCG7947049.1"/>
    <property type="molecule type" value="Genomic_DNA"/>
</dbReference>
<name>A0A9E4U2X0_9GAMM</name>
<dbReference type="GO" id="GO:0016787">
    <property type="term" value="F:hydrolase activity"/>
    <property type="evidence" value="ECO:0007669"/>
    <property type="project" value="UniProtKB-KW"/>
</dbReference>
<dbReference type="AlphaFoldDB" id="A0A9E4U2X0"/>
<proteinExistence type="predicted"/>
<reference evidence="1" key="1">
    <citation type="journal article" date="2021" name="Proc. Natl. Acad. Sci. U.S.A.">
        <title>Global biogeography of chemosynthetic symbionts reveals both localized and globally distributed symbiont groups. .</title>
        <authorList>
            <person name="Osvatic J.T."/>
            <person name="Wilkins L.G.E."/>
            <person name="Leibrecht L."/>
            <person name="Leray M."/>
            <person name="Zauner S."/>
            <person name="Polzin J."/>
            <person name="Camacho Y."/>
            <person name="Gros O."/>
            <person name="van Gils J.A."/>
            <person name="Eisen J.A."/>
            <person name="Petersen J.M."/>
            <person name="Yuen B."/>
        </authorList>
    </citation>
    <scope>NUCLEOTIDE SEQUENCE</scope>
    <source>
        <strain evidence="1">MAGclacostrist064TRANS</strain>
    </source>
</reference>
<accession>A0A9E4U2X0</accession>
<evidence type="ECO:0000313" key="2">
    <source>
        <dbReference type="Proteomes" id="UP000886667"/>
    </source>
</evidence>